<evidence type="ECO:0000313" key="2">
    <source>
        <dbReference type="Proteomes" id="UP000887013"/>
    </source>
</evidence>
<reference evidence="1" key="1">
    <citation type="submission" date="2020-08" db="EMBL/GenBank/DDBJ databases">
        <title>Multicomponent nature underlies the extraordinary mechanical properties of spider dragline silk.</title>
        <authorList>
            <person name="Kono N."/>
            <person name="Nakamura H."/>
            <person name="Mori M."/>
            <person name="Yoshida Y."/>
            <person name="Ohtoshi R."/>
            <person name="Malay A.D."/>
            <person name="Moran D.A.P."/>
            <person name="Tomita M."/>
            <person name="Numata K."/>
            <person name="Arakawa K."/>
        </authorList>
    </citation>
    <scope>NUCLEOTIDE SEQUENCE</scope>
</reference>
<dbReference type="EMBL" id="BMAW01063591">
    <property type="protein sequence ID" value="GFT41013.1"/>
    <property type="molecule type" value="Genomic_DNA"/>
</dbReference>
<sequence>MFANFECTELFHHRTSHVELDPVIPGEMNSHCKILTVFSRNWFQERKHHVKFCTPDISQAECIKEAKLVRSRRQLRH</sequence>
<dbReference type="Proteomes" id="UP000887013">
    <property type="component" value="Unassembled WGS sequence"/>
</dbReference>
<proteinExistence type="predicted"/>
<comment type="caution">
    <text evidence="1">The sequence shown here is derived from an EMBL/GenBank/DDBJ whole genome shotgun (WGS) entry which is preliminary data.</text>
</comment>
<accession>A0A8X6P0V0</accession>
<organism evidence="1 2">
    <name type="scientific">Nephila pilipes</name>
    <name type="common">Giant wood spider</name>
    <name type="synonym">Nephila maculata</name>
    <dbReference type="NCBI Taxonomy" id="299642"/>
    <lineage>
        <taxon>Eukaryota</taxon>
        <taxon>Metazoa</taxon>
        <taxon>Ecdysozoa</taxon>
        <taxon>Arthropoda</taxon>
        <taxon>Chelicerata</taxon>
        <taxon>Arachnida</taxon>
        <taxon>Araneae</taxon>
        <taxon>Araneomorphae</taxon>
        <taxon>Entelegynae</taxon>
        <taxon>Araneoidea</taxon>
        <taxon>Nephilidae</taxon>
        <taxon>Nephila</taxon>
    </lineage>
</organism>
<keyword evidence="2" id="KW-1185">Reference proteome</keyword>
<dbReference type="AlphaFoldDB" id="A0A8X6P0V0"/>
<evidence type="ECO:0000313" key="1">
    <source>
        <dbReference type="EMBL" id="GFT41013.1"/>
    </source>
</evidence>
<name>A0A8X6P0V0_NEPPI</name>
<gene>
    <name evidence="1" type="ORF">NPIL_437721</name>
</gene>
<protein>
    <submittedName>
        <fullName evidence="1">Uncharacterized protein</fullName>
    </submittedName>
</protein>